<dbReference type="STRING" id="572544.Ilyop_0442"/>
<proteinExistence type="predicted"/>
<sequence>MFESDGFNYKFVQNSKCEYFPCHDIKDKEKFNCLFCYCPLYMMGEECGGNFKYTEHGIKDCSKCVLPHIKDVGYDHVQEKMMTVIDMVKDEYLIKKVKNGG</sequence>
<keyword evidence="3" id="KW-1185">Reference proteome</keyword>
<organism evidence="2 3">
    <name type="scientific">Ilyobacter polytropus (strain ATCC 51220 / DSM 2926 / LMG 16218 / CuHBu1)</name>
    <dbReference type="NCBI Taxonomy" id="572544"/>
    <lineage>
        <taxon>Bacteria</taxon>
        <taxon>Fusobacteriati</taxon>
        <taxon>Fusobacteriota</taxon>
        <taxon>Fusobacteriia</taxon>
        <taxon>Fusobacteriales</taxon>
        <taxon>Fusobacteriaceae</taxon>
        <taxon>Ilyobacter</taxon>
    </lineage>
</organism>
<dbReference type="AlphaFoldDB" id="E3HB79"/>
<dbReference type="Pfam" id="PF04071">
    <property type="entry name" value="zf-like"/>
    <property type="match status" value="1"/>
</dbReference>
<feature type="domain" description="Cysteine-rich small" evidence="1">
    <location>
        <begin position="8"/>
        <end position="90"/>
    </location>
</feature>
<dbReference type="OrthoDB" id="9799337at2"/>
<evidence type="ECO:0000313" key="3">
    <source>
        <dbReference type="Proteomes" id="UP000006875"/>
    </source>
</evidence>
<dbReference type="EMBL" id="CP002281">
    <property type="protein sequence ID" value="ADO82230.1"/>
    <property type="molecule type" value="Genomic_DNA"/>
</dbReference>
<protein>
    <submittedName>
        <fullName evidence="2">Cysteine-rich small domain protein</fullName>
    </submittedName>
</protein>
<dbReference type="InterPro" id="IPR007212">
    <property type="entry name" value="Zf-like"/>
</dbReference>
<accession>E3HB79</accession>
<evidence type="ECO:0000313" key="2">
    <source>
        <dbReference type="EMBL" id="ADO82230.1"/>
    </source>
</evidence>
<gene>
    <name evidence="2" type="ordered locus">Ilyop_0442</name>
</gene>
<dbReference type="eggNOG" id="COG2158">
    <property type="taxonomic scope" value="Bacteria"/>
</dbReference>
<dbReference type="HOGENOM" id="CLU_164613_1_0_0"/>
<dbReference type="RefSeq" id="WP_013386900.1">
    <property type="nucleotide sequence ID" value="NC_014632.1"/>
</dbReference>
<reference evidence="2 3" key="1">
    <citation type="journal article" date="2010" name="Stand. Genomic Sci.">
        <title>Complete genome sequence of Ilyobacter polytropus type strain (CuHbu1).</title>
        <authorList>
            <person name="Sikorski J."/>
            <person name="Chertkov O."/>
            <person name="Lapidus A."/>
            <person name="Nolan M."/>
            <person name="Lucas S."/>
            <person name="Del Rio T.G."/>
            <person name="Tice H."/>
            <person name="Cheng J.F."/>
            <person name="Tapia R."/>
            <person name="Han C."/>
            <person name="Goodwin L."/>
            <person name="Pitluck S."/>
            <person name="Liolios K."/>
            <person name="Ivanova N."/>
            <person name="Mavromatis K."/>
            <person name="Mikhailova N."/>
            <person name="Pati A."/>
            <person name="Chen A."/>
            <person name="Palaniappan K."/>
            <person name="Land M."/>
            <person name="Hauser L."/>
            <person name="Chang Y.J."/>
            <person name="Jeffries C.D."/>
            <person name="Brambilla E."/>
            <person name="Yasawong M."/>
            <person name="Rohde M."/>
            <person name="Pukall R."/>
            <person name="Spring S."/>
            <person name="Goker M."/>
            <person name="Woyke T."/>
            <person name="Bristow J."/>
            <person name="Eisen J.A."/>
            <person name="Markowitz V."/>
            <person name="Hugenholtz P."/>
            <person name="Kyrpides N.C."/>
            <person name="Klenk H.P."/>
        </authorList>
    </citation>
    <scope>NUCLEOTIDE SEQUENCE [LARGE SCALE GENOMIC DNA]</scope>
    <source>
        <strain evidence="3">ATCC 51220 / DSM 2926 / LMG 16218 / CuHBu1</strain>
    </source>
</reference>
<dbReference type="KEGG" id="ipo:Ilyop_0442"/>
<name>E3HB79_ILYPC</name>
<evidence type="ECO:0000259" key="1">
    <source>
        <dbReference type="Pfam" id="PF04071"/>
    </source>
</evidence>
<dbReference type="Proteomes" id="UP000006875">
    <property type="component" value="Chromosome"/>
</dbReference>